<dbReference type="Pfam" id="PF18962">
    <property type="entry name" value="Por_Secre_tail"/>
    <property type="match status" value="1"/>
</dbReference>
<dbReference type="InterPro" id="IPR026444">
    <property type="entry name" value="Secre_tail"/>
</dbReference>
<dbReference type="OrthoDB" id="671724at2"/>
<evidence type="ECO:0000313" key="3">
    <source>
        <dbReference type="Proteomes" id="UP000321436"/>
    </source>
</evidence>
<proteinExistence type="predicted"/>
<gene>
    <name evidence="2" type="ORF">CCY01nite_24890</name>
</gene>
<reference evidence="2 3" key="1">
    <citation type="submission" date="2019-07" db="EMBL/GenBank/DDBJ databases">
        <title>Whole genome shotgun sequence of Chitinophaga cymbidii NBRC 109752.</title>
        <authorList>
            <person name="Hosoyama A."/>
            <person name="Uohara A."/>
            <person name="Ohji S."/>
            <person name="Ichikawa N."/>
        </authorList>
    </citation>
    <scope>NUCLEOTIDE SEQUENCE [LARGE SCALE GENOMIC DNA]</scope>
    <source>
        <strain evidence="2 3">NBRC 109752</strain>
    </source>
</reference>
<dbReference type="RefSeq" id="WP_146861885.1">
    <property type="nucleotide sequence ID" value="NZ_BKAU01000002.1"/>
</dbReference>
<name>A0A512RKK2_9BACT</name>
<comment type="caution">
    <text evidence="2">The sequence shown here is derived from an EMBL/GenBank/DDBJ whole genome shotgun (WGS) entry which is preliminary data.</text>
</comment>
<sequence>MNHLSTKHLLIAILLAMAWLPVKSQLVLVRQVVASGGGSGTAGGVSFDYTIGETMVTTVSGGIMLSQGFQQPEVLPPVTPGTNPVLDFMLFPNPAVTTVKMQFDLLMNATVVYLIVNTAGQVIYQDIKNFGAGKITIPTPVDKLAAGIYTVILKVNGHVQTEKLIVQ</sequence>
<keyword evidence="3" id="KW-1185">Reference proteome</keyword>
<dbReference type="NCBIfam" id="TIGR04183">
    <property type="entry name" value="Por_Secre_tail"/>
    <property type="match status" value="1"/>
</dbReference>
<protein>
    <recommendedName>
        <fullName evidence="1">Secretion system C-terminal sorting domain-containing protein</fullName>
    </recommendedName>
</protein>
<dbReference type="EMBL" id="BKAU01000002">
    <property type="protein sequence ID" value="GEP96229.1"/>
    <property type="molecule type" value="Genomic_DNA"/>
</dbReference>
<evidence type="ECO:0000313" key="2">
    <source>
        <dbReference type="EMBL" id="GEP96229.1"/>
    </source>
</evidence>
<evidence type="ECO:0000259" key="1">
    <source>
        <dbReference type="Pfam" id="PF18962"/>
    </source>
</evidence>
<accession>A0A512RKK2</accession>
<feature type="domain" description="Secretion system C-terminal sorting" evidence="1">
    <location>
        <begin position="90"/>
        <end position="166"/>
    </location>
</feature>
<dbReference type="AlphaFoldDB" id="A0A512RKK2"/>
<dbReference type="Proteomes" id="UP000321436">
    <property type="component" value="Unassembled WGS sequence"/>
</dbReference>
<organism evidence="2 3">
    <name type="scientific">Chitinophaga cymbidii</name>
    <dbReference type="NCBI Taxonomy" id="1096750"/>
    <lineage>
        <taxon>Bacteria</taxon>
        <taxon>Pseudomonadati</taxon>
        <taxon>Bacteroidota</taxon>
        <taxon>Chitinophagia</taxon>
        <taxon>Chitinophagales</taxon>
        <taxon>Chitinophagaceae</taxon>
        <taxon>Chitinophaga</taxon>
    </lineage>
</organism>